<evidence type="ECO:0000256" key="9">
    <source>
        <dbReference type="ARBA" id="ARBA00023315"/>
    </source>
</evidence>
<keyword evidence="3" id="KW-0808">Transferase</keyword>
<proteinExistence type="inferred from homology"/>
<dbReference type="PANTHER" id="PTHR45884">
    <property type="entry name" value="N-ACETYLTRANSFERASE ECO"/>
    <property type="match status" value="1"/>
</dbReference>
<evidence type="ECO:0000313" key="14">
    <source>
        <dbReference type="Proteomes" id="UP001219355"/>
    </source>
</evidence>
<feature type="compositionally biased region" description="Pro residues" evidence="10">
    <location>
        <begin position="93"/>
        <end position="107"/>
    </location>
</feature>
<feature type="domain" description="N-acetyltransferase ESCO acetyl-transferase" evidence="12">
    <location>
        <begin position="345"/>
        <end position="414"/>
    </location>
</feature>
<dbReference type="Pfam" id="PF13878">
    <property type="entry name" value="zf-C2H2_3"/>
    <property type="match status" value="1"/>
</dbReference>
<evidence type="ECO:0000259" key="11">
    <source>
        <dbReference type="Pfam" id="PF13878"/>
    </source>
</evidence>
<evidence type="ECO:0000256" key="10">
    <source>
        <dbReference type="SAM" id="MobiDB-lite"/>
    </source>
</evidence>
<organism evidence="13 14">
    <name type="scientific">Emydomyces testavorans</name>
    <dbReference type="NCBI Taxonomy" id="2070801"/>
    <lineage>
        <taxon>Eukaryota</taxon>
        <taxon>Fungi</taxon>
        <taxon>Dikarya</taxon>
        <taxon>Ascomycota</taxon>
        <taxon>Pezizomycotina</taxon>
        <taxon>Eurotiomycetes</taxon>
        <taxon>Eurotiomycetidae</taxon>
        <taxon>Onygenales</taxon>
        <taxon>Nannizziopsiaceae</taxon>
        <taxon>Emydomyces</taxon>
    </lineage>
</organism>
<evidence type="ECO:0000256" key="5">
    <source>
        <dbReference type="ARBA" id="ARBA00022771"/>
    </source>
</evidence>
<dbReference type="EMBL" id="CP120628">
    <property type="protein sequence ID" value="WEW57578.1"/>
    <property type="molecule type" value="Genomic_DNA"/>
</dbReference>
<gene>
    <name evidence="13" type="ORF">PRK78_003045</name>
</gene>
<dbReference type="InterPro" id="IPR028009">
    <property type="entry name" value="ESCO_Acetyltransf_dom"/>
</dbReference>
<dbReference type="AlphaFoldDB" id="A0AAF0DG23"/>
<keyword evidence="8" id="KW-0131">Cell cycle</keyword>
<evidence type="ECO:0000256" key="6">
    <source>
        <dbReference type="ARBA" id="ARBA00022833"/>
    </source>
</evidence>
<evidence type="ECO:0008006" key="15">
    <source>
        <dbReference type="Google" id="ProtNLM"/>
    </source>
</evidence>
<dbReference type="GO" id="GO:0005634">
    <property type="term" value="C:nucleus"/>
    <property type="evidence" value="ECO:0007669"/>
    <property type="project" value="UniProtKB-SubCell"/>
</dbReference>
<dbReference type="PANTHER" id="PTHR45884:SF2">
    <property type="entry name" value="N-ACETYLTRANSFERASE ECO"/>
    <property type="match status" value="1"/>
</dbReference>
<accession>A0AAF0DG23</accession>
<dbReference type="GO" id="GO:0061733">
    <property type="term" value="F:protein-lysine-acetyltransferase activity"/>
    <property type="evidence" value="ECO:0007669"/>
    <property type="project" value="TreeGrafter"/>
</dbReference>
<evidence type="ECO:0000256" key="1">
    <source>
        <dbReference type="ARBA" id="ARBA00004123"/>
    </source>
</evidence>
<feature type="domain" description="N-acetyltransferase ESCO zinc-finger" evidence="11">
    <location>
        <begin position="166"/>
        <end position="203"/>
    </location>
</feature>
<keyword evidence="7" id="KW-0539">Nucleus</keyword>
<dbReference type="GO" id="GO:0000785">
    <property type="term" value="C:chromatin"/>
    <property type="evidence" value="ECO:0007669"/>
    <property type="project" value="TreeGrafter"/>
</dbReference>
<keyword evidence="4" id="KW-0479">Metal-binding</keyword>
<dbReference type="Pfam" id="PF13880">
    <property type="entry name" value="Acetyltransf_13"/>
    <property type="match status" value="1"/>
</dbReference>
<dbReference type="Proteomes" id="UP001219355">
    <property type="component" value="Chromosome 2"/>
</dbReference>
<feature type="region of interest" description="Disordered" evidence="10">
    <location>
        <begin position="39"/>
        <end position="58"/>
    </location>
</feature>
<keyword evidence="6" id="KW-0862">Zinc</keyword>
<dbReference type="GO" id="GO:0008270">
    <property type="term" value="F:zinc ion binding"/>
    <property type="evidence" value="ECO:0007669"/>
    <property type="project" value="UniProtKB-KW"/>
</dbReference>
<feature type="compositionally biased region" description="Polar residues" evidence="10">
    <location>
        <begin position="134"/>
        <end position="147"/>
    </location>
</feature>
<evidence type="ECO:0000313" key="13">
    <source>
        <dbReference type="EMBL" id="WEW57578.1"/>
    </source>
</evidence>
<evidence type="ECO:0000256" key="2">
    <source>
        <dbReference type="ARBA" id="ARBA00005816"/>
    </source>
</evidence>
<evidence type="ECO:0000256" key="7">
    <source>
        <dbReference type="ARBA" id="ARBA00023242"/>
    </source>
</evidence>
<comment type="subcellular location">
    <subcellularLocation>
        <location evidence="1">Nucleus</location>
    </subcellularLocation>
</comment>
<evidence type="ECO:0000259" key="12">
    <source>
        <dbReference type="Pfam" id="PF13880"/>
    </source>
</evidence>
<feature type="compositionally biased region" description="Low complexity" evidence="10">
    <location>
        <begin position="69"/>
        <end position="92"/>
    </location>
</feature>
<evidence type="ECO:0000256" key="8">
    <source>
        <dbReference type="ARBA" id="ARBA00023306"/>
    </source>
</evidence>
<evidence type="ECO:0000256" key="4">
    <source>
        <dbReference type="ARBA" id="ARBA00022723"/>
    </source>
</evidence>
<dbReference type="GO" id="GO:0007064">
    <property type="term" value="P:mitotic sister chromatid cohesion"/>
    <property type="evidence" value="ECO:0007669"/>
    <property type="project" value="TreeGrafter"/>
</dbReference>
<feature type="region of interest" description="Disordered" evidence="10">
    <location>
        <begin position="69"/>
        <end position="163"/>
    </location>
</feature>
<name>A0AAF0DG23_9EURO</name>
<keyword evidence="5" id="KW-0863">Zinc-finger</keyword>
<comment type="similarity">
    <text evidence="2">Belongs to the acetyltransferase family. ECO subfamily.</text>
</comment>
<evidence type="ECO:0000256" key="3">
    <source>
        <dbReference type="ARBA" id="ARBA00022679"/>
    </source>
</evidence>
<keyword evidence="14" id="KW-1185">Reference proteome</keyword>
<dbReference type="InterPro" id="IPR028005">
    <property type="entry name" value="AcTrfase_ESCO_Znf_dom"/>
</dbReference>
<protein>
    <recommendedName>
        <fullName evidence="15">Sister chromatid cohesion acetyltransferase Eco1</fullName>
    </recommendedName>
</protein>
<reference evidence="13" key="1">
    <citation type="submission" date="2023-03" db="EMBL/GenBank/DDBJ databases">
        <title>Emydomyces testavorans Genome Sequence.</title>
        <authorList>
            <person name="Hoyer L."/>
        </authorList>
    </citation>
    <scope>NUCLEOTIDE SEQUENCE</scope>
    <source>
        <strain evidence="13">16-2883</strain>
    </source>
</reference>
<keyword evidence="9" id="KW-0012">Acyltransferase</keyword>
<sequence length="421" mass="47241">MVSVRDMPYTVTNSFKRGLMMKTYSKPIRHFWGDVSRPATKKRRVEAERDPNESENNLECAIRESSAVVLSSPSRRNSVSFSEDVLDDLSTPPSSPPPSLRLTPPPANTRKPTFSFLKRKRSTPIISAGGTPLTEVSSNTFLPSSTDPPKKKQPPQQNHPPPVLKQMQLDLGGEIRKTCSGCGMEYVPSNSEDMALHKKFHDMNSNGVDLGKAFVRANACRWVYEAARFEEGYVVIIDRKSSPSARNQAKRVLEVVNKELCSPEIEDSVLWSQTETPKQFRKNGSKEEADRFKVFLHMKDSKCVGLCLTERIWESHPVKRTCRRGVKGSADRLDSSSITLSPEKHPAVVGISRVWTSSSSRRKGIAMDLLDCVVGNYFYGMEIPKSQVAFSQPTESGCRLMEAFFGPDEPWHVYKENFSST</sequence>